<evidence type="ECO:0000256" key="1">
    <source>
        <dbReference type="ARBA" id="ARBA00022679"/>
    </source>
</evidence>
<keyword evidence="3" id="KW-1185">Reference proteome</keyword>
<dbReference type="PANTHER" id="PTHR10605:SF56">
    <property type="entry name" value="BIFUNCTIONAL HEPARAN SULFATE N-DEACETYLASE_N-SULFOTRANSFERASE"/>
    <property type="match status" value="1"/>
</dbReference>
<dbReference type="AlphaFoldDB" id="A0A1Y0EC99"/>
<dbReference type="EMBL" id="CP021431">
    <property type="protein sequence ID" value="ARU01118.1"/>
    <property type="molecule type" value="Genomic_DNA"/>
</dbReference>
<dbReference type="InterPro" id="IPR027417">
    <property type="entry name" value="P-loop_NTPase"/>
</dbReference>
<gene>
    <name evidence="2" type="ORF">LOKVESSMR4R_01805</name>
</gene>
<dbReference type="Proteomes" id="UP000195273">
    <property type="component" value="Chromosome"/>
</dbReference>
<protein>
    <submittedName>
        <fullName evidence="2">Sulfotransferase family protein</fullName>
    </submittedName>
</protein>
<dbReference type="OrthoDB" id="981508at2"/>
<dbReference type="Gene3D" id="3.40.50.300">
    <property type="entry name" value="P-loop containing nucleotide triphosphate hydrolases"/>
    <property type="match status" value="1"/>
</dbReference>
<organism evidence="2 3">
    <name type="scientific">Yoonia vestfoldensis</name>
    <dbReference type="NCBI Taxonomy" id="245188"/>
    <lineage>
        <taxon>Bacteria</taxon>
        <taxon>Pseudomonadati</taxon>
        <taxon>Pseudomonadota</taxon>
        <taxon>Alphaproteobacteria</taxon>
        <taxon>Rhodobacterales</taxon>
        <taxon>Paracoccaceae</taxon>
        <taxon>Yoonia</taxon>
    </lineage>
</organism>
<dbReference type="KEGG" id="lvs:LOKVESSMR4R_01805"/>
<keyword evidence="1 2" id="KW-0808">Transferase</keyword>
<accession>A0A1Y0EC99</accession>
<sequence>MPDPAILYCVGATKAGTSWFYRLLHDHPDCALPAVKEAHYWDTFAAADRAKQLAAFDLRLQELRAARAEAVAADRGWQIRNLDRRIADMTGLIAVLAGDRRDDVAYLDWLTQGRGTARLYADMTPNYATLPDAQLERMVTASPLTKVIYLIRDPLDRLWSHIRMQAHRQRQSHEIYEKKANNILFRMLNRGQETHILARGDYAGVIEKLRRVVPADRLMVAFAETLLTPEGLARVCAFLGIAPVDVPAQAVHDGRPVLMLEKLRPRAQKLVFEQYDWVARNVGPLPQNWQDNCVRMTA</sequence>
<dbReference type="PANTHER" id="PTHR10605">
    <property type="entry name" value="HEPARAN SULFATE SULFOTRANSFERASE"/>
    <property type="match status" value="1"/>
</dbReference>
<dbReference type="Pfam" id="PF13469">
    <property type="entry name" value="Sulfotransfer_3"/>
    <property type="match status" value="1"/>
</dbReference>
<evidence type="ECO:0000313" key="3">
    <source>
        <dbReference type="Proteomes" id="UP000195273"/>
    </source>
</evidence>
<dbReference type="InterPro" id="IPR037359">
    <property type="entry name" value="NST/OST"/>
</dbReference>
<name>A0A1Y0EC99_9RHOB</name>
<evidence type="ECO:0000313" key="2">
    <source>
        <dbReference type="EMBL" id="ARU01118.1"/>
    </source>
</evidence>
<dbReference type="RefSeq" id="WP_087207671.1">
    <property type="nucleotide sequence ID" value="NZ_CP021431.1"/>
</dbReference>
<dbReference type="STRING" id="1122181.GCA_000382265_02499"/>
<reference evidence="2 3" key="1">
    <citation type="submission" date="2017-05" db="EMBL/GenBank/DDBJ databases">
        <title>Genome Sequence of Loktanella vestfoldensis Strain SMR4r Isolated from a Culture of the Diatom Skeletonema marinoi.</title>
        <authorList>
            <person name="Topel M."/>
            <person name="Pinder M.I.M."/>
            <person name="Johansson O.N."/>
            <person name="Kourtchenko O."/>
            <person name="Godhe A."/>
            <person name="Clarke A.K."/>
        </authorList>
    </citation>
    <scope>NUCLEOTIDE SEQUENCE [LARGE SCALE GENOMIC DNA]</scope>
    <source>
        <strain evidence="2 3">SMR4r</strain>
    </source>
</reference>
<proteinExistence type="predicted"/>
<dbReference type="GO" id="GO:0008146">
    <property type="term" value="F:sulfotransferase activity"/>
    <property type="evidence" value="ECO:0007669"/>
    <property type="project" value="InterPro"/>
</dbReference>
<dbReference type="SUPFAM" id="SSF52540">
    <property type="entry name" value="P-loop containing nucleoside triphosphate hydrolases"/>
    <property type="match status" value="1"/>
</dbReference>